<feature type="non-terminal residue" evidence="1">
    <location>
        <position position="1"/>
    </location>
</feature>
<name>A0A1Y2DHS7_9BASI</name>
<feature type="non-terminal residue" evidence="1">
    <location>
        <position position="464"/>
    </location>
</feature>
<reference evidence="1 2" key="1">
    <citation type="submission" date="2016-07" db="EMBL/GenBank/DDBJ databases">
        <title>Pervasive Adenine N6-methylation of Active Genes in Fungi.</title>
        <authorList>
            <consortium name="DOE Joint Genome Institute"/>
            <person name="Mondo S.J."/>
            <person name="Dannebaum R.O."/>
            <person name="Kuo R.C."/>
            <person name="Labutti K."/>
            <person name="Haridas S."/>
            <person name="Kuo A."/>
            <person name="Salamov A."/>
            <person name="Ahrendt S.R."/>
            <person name="Lipzen A."/>
            <person name="Sullivan W."/>
            <person name="Andreopoulos W.B."/>
            <person name="Clum A."/>
            <person name="Lindquist E."/>
            <person name="Daum C."/>
            <person name="Ramamoorthy G.K."/>
            <person name="Gryganskyi A."/>
            <person name="Culley D."/>
            <person name="Magnuson J.K."/>
            <person name="James T.Y."/>
            <person name="O'Malley M.A."/>
            <person name="Stajich J.E."/>
            <person name="Spatafora J.W."/>
            <person name="Visel A."/>
            <person name="Grigoriev I.V."/>
        </authorList>
    </citation>
    <scope>NUCLEOTIDE SEQUENCE [LARGE SCALE GENOMIC DNA]</scope>
    <source>
        <strain evidence="1 2">62-1032</strain>
    </source>
</reference>
<protein>
    <submittedName>
        <fullName evidence="1">Uncharacterized protein</fullName>
    </submittedName>
</protein>
<dbReference type="Proteomes" id="UP000193467">
    <property type="component" value="Unassembled WGS sequence"/>
</dbReference>
<gene>
    <name evidence="1" type="ORF">BCR35DRAFT_247179</name>
</gene>
<accession>A0A1Y2DHS7</accession>
<dbReference type="InParanoid" id="A0A1Y2DHS7"/>
<dbReference type="Gene3D" id="3.40.50.11350">
    <property type="match status" value="1"/>
</dbReference>
<comment type="caution">
    <text evidence="1">The sequence shown here is derived from an EMBL/GenBank/DDBJ whole genome shotgun (WGS) entry which is preliminary data.</text>
</comment>
<evidence type="ECO:0000313" key="2">
    <source>
        <dbReference type="Proteomes" id="UP000193467"/>
    </source>
</evidence>
<proteinExistence type="predicted"/>
<sequence>DPQQLREPSPLWSEEENDLRSYRWQAPEVDESLQAFVEGLDGAERRTRNWLLKTRPIAQRGVGVGMGASSLQPWFPHVLTAPRERSLPRASEGPGHFAGGSYAKYAELLEEWQMGRPHDVCIGGRWQESYAELHSQMLALEREPKLLEYACIRGHHPCGGLADRLLGITSLFLYSILTDRAFSISTEGTPFDLVFDSAGLVDWSQRFRPDSTSPHALYDNKTLERTKTGFHDMWAEDLDPFFSKFAENEHEWTRFETFNRGAVFRAFRLPEVAPKLADLDMRMSTAYSCLLNQLLRPKPTSLDFITNYTSVFSLPSTFSVGIQIRTGDESLVSGDTDLMNTVERHSQFFECAEQVASTYAIPSQKIVYYLVSDSAHLREDALRAFPDGKVVLSGFHPQHLELALTDTEEGMDLDGIRASLDGMMETIAENWIFAGTDFQLLTWQSGFGKIPTWLRGRPGSTIAL</sequence>
<keyword evidence="2" id="KW-1185">Reference proteome</keyword>
<evidence type="ECO:0000313" key="1">
    <source>
        <dbReference type="EMBL" id="ORY58335.1"/>
    </source>
</evidence>
<dbReference type="EMBL" id="MCGR01000079">
    <property type="protein sequence ID" value="ORY58335.1"/>
    <property type="molecule type" value="Genomic_DNA"/>
</dbReference>
<organism evidence="1 2">
    <name type="scientific">Leucosporidium creatinivorum</name>
    <dbReference type="NCBI Taxonomy" id="106004"/>
    <lineage>
        <taxon>Eukaryota</taxon>
        <taxon>Fungi</taxon>
        <taxon>Dikarya</taxon>
        <taxon>Basidiomycota</taxon>
        <taxon>Pucciniomycotina</taxon>
        <taxon>Microbotryomycetes</taxon>
        <taxon>Leucosporidiales</taxon>
        <taxon>Leucosporidium</taxon>
    </lineage>
</organism>
<dbReference type="OrthoDB" id="428346at2759"/>
<dbReference type="AlphaFoldDB" id="A0A1Y2DHS7"/>
<dbReference type="STRING" id="106004.A0A1Y2DHS7"/>